<proteinExistence type="predicted"/>
<gene>
    <name evidence="2" type="ORF">I6H02_05810</name>
    <name evidence="3" type="ORF">NCTC11181_04010</name>
</gene>
<evidence type="ECO:0000313" key="3">
    <source>
        <dbReference type="EMBL" id="STD46495.1"/>
    </source>
</evidence>
<keyword evidence="1" id="KW-1133">Transmembrane helix</keyword>
<evidence type="ECO:0000313" key="5">
    <source>
        <dbReference type="Proteomes" id="UP000594864"/>
    </source>
</evidence>
<sequence length="248" mass="28408">MSQCLAMLQKLNQRVKAGKNFCGSFDNRNNPSVFIELTSFQCVKKVIYGLLVTSCLSAAQVRAQSSEIVSGYMWHIPFSVSATLAEGVKDQEQFISDGIELFSLISIFGKPVSEPGTKSKSTNRPDEGNKARVGIEQKNKLTPDDSHNFWRLLFVQVAAFLVAFPVGAYFSMRANLRNDWRKHIQKGRRLKVPVLAMFSITGISDRIKPRSWQIWERKHWFQDMRICHGIEAAYRDAWLWKKRVTEKC</sequence>
<dbReference type="Proteomes" id="UP000254219">
    <property type="component" value="Unassembled WGS sequence"/>
</dbReference>
<dbReference type="Proteomes" id="UP000594864">
    <property type="component" value="Chromosome"/>
</dbReference>
<dbReference type="EMBL" id="UFYN01000002">
    <property type="protein sequence ID" value="STD46495.1"/>
    <property type="molecule type" value="Genomic_DNA"/>
</dbReference>
<evidence type="ECO:0000313" key="2">
    <source>
        <dbReference type="EMBL" id="QPR05925.1"/>
    </source>
</evidence>
<evidence type="ECO:0000313" key="4">
    <source>
        <dbReference type="Proteomes" id="UP000254219"/>
    </source>
</evidence>
<keyword evidence="1" id="KW-0812">Transmembrane</keyword>
<evidence type="ECO:0000256" key="1">
    <source>
        <dbReference type="SAM" id="Phobius"/>
    </source>
</evidence>
<reference evidence="2 5" key="2">
    <citation type="submission" date="2020-12" db="EMBL/GenBank/DDBJ databases">
        <title>FDA dAtabase for Regulatory Grade micrObial Sequences (FDA-ARGOS): Supporting development and validation of Infectious Disease Dx tests.</title>
        <authorList>
            <person name="Sproer C."/>
            <person name="Gronow S."/>
            <person name="Severitt S."/>
            <person name="Schroder I."/>
            <person name="Tallon L."/>
            <person name="Sadzewicz L."/>
            <person name="Zhao X."/>
            <person name="Boylan J."/>
            <person name="Ott S."/>
            <person name="Bowen H."/>
            <person name="Vavikolanu K."/>
            <person name="Mehta A."/>
            <person name="Aluvathingal J."/>
            <person name="Nadendla S."/>
            <person name="Lowell S."/>
            <person name="Myers T."/>
            <person name="Yan Y."/>
            <person name="Sichtig H."/>
        </authorList>
    </citation>
    <scope>NUCLEOTIDE SEQUENCE [LARGE SCALE GENOMIC DNA]</scope>
    <source>
        <strain evidence="2 5">FDAARGOS_945</strain>
    </source>
</reference>
<feature type="transmembrane region" description="Helical" evidence="1">
    <location>
        <begin position="149"/>
        <end position="172"/>
    </location>
</feature>
<name>A0A376FZC6_ECOLX</name>
<dbReference type="EMBL" id="CP065611">
    <property type="protein sequence ID" value="QPR05925.1"/>
    <property type="molecule type" value="Genomic_DNA"/>
</dbReference>
<keyword evidence="1" id="KW-0472">Membrane</keyword>
<accession>A0A376FZC6</accession>
<dbReference type="AlphaFoldDB" id="A0A376FZC6"/>
<protein>
    <submittedName>
        <fullName evidence="3">Uncharacterized protein</fullName>
    </submittedName>
</protein>
<reference evidence="3 4" key="1">
    <citation type="submission" date="2018-06" db="EMBL/GenBank/DDBJ databases">
        <authorList>
            <consortium name="Pathogen Informatics"/>
            <person name="Doyle S."/>
        </authorList>
    </citation>
    <scope>NUCLEOTIDE SEQUENCE [LARGE SCALE GENOMIC DNA]</scope>
    <source>
        <strain evidence="3 4">NCTC11181</strain>
    </source>
</reference>
<organism evidence="3 4">
    <name type="scientific">Escherichia coli</name>
    <dbReference type="NCBI Taxonomy" id="562"/>
    <lineage>
        <taxon>Bacteria</taxon>
        <taxon>Pseudomonadati</taxon>
        <taxon>Pseudomonadota</taxon>
        <taxon>Gammaproteobacteria</taxon>
        <taxon>Enterobacterales</taxon>
        <taxon>Enterobacteriaceae</taxon>
        <taxon>Escherichia</taxon>
    </lineage>
</organism>